<keyword evidence="4" id="KW-0064">Aspartyl protease</keyword>
<protein>
    <recommendedName>
        <fullName evidence="15">SWIM-type domain-containing protein</fullName>
    </recommendedName>
</protein>
<dbReference type="SUPFAM" id="SSF50630">
    <property type="entry name" value="Acid proteases"/>
    <property type="match status" value="1"/>
</dbReference>
<dbReference type="InterPro" id="IPR001461">
    <property type="entry name" value="Aspartic_peptidase_A1"/>
</dbReference>
<keyword evidence="8" id="KW-0325">Glycoprotein</keyword>
<evidence type="ECO:0000256" key="7">
    <source>
        <dbReference type="ARBA" id="ARBA00022833"/>
    </source>
</evidence>
<dbReference type="PANTHER" id="PTHR13683:SF817">
    <property type="entry name" value="OS07G0592200 PROTEIN"/>
    <property type="match status" value="1"/>
</dbReference>
<dbReference type="InterPro" id="IPR034161">
    <property type="entry name" value="Pepsin-like_plant"/>
</dbReference>
<dbReference type="SMART" id="SM00575">
    <property type="entry name" value="ZnF_PMZ"/>
    <property type="match status" value="1"/>
</dbReference>
<gene>
    <name evidence="13" type="ORF">KY290_026182</name>
</gene>
<evidence type="ECO:0000256" key="9">
    <source>
        <dbReference type="PROSITE-ProRule" id="PRU00325"/>
    </source>
</evidence>
<dbReference type="Proteomes" id="UP000826656">
    <property type="component" value="Unassembled WGS sequence"/>
</dbReference>
<evidence type="ECO:0008006" key="15">
    <source>
        <dbReference type="Google" id="ProtNLM"/>
    </source>
</evidence>
<dbReference type="PANTHER" id="PTHR13683">
    <property type="entry name" value="ASPARTYL PROTEASES"/>
    <property type="match status" value="1"/>
</dbReference>
<dbReference type="Gene3D" id="2.40.70.10">
    <property type="entry name" value="Acid Proteases"/>
    <property type="match status" value="2"/>
</dbReference>
<dbReference type="Pfam" id="PF14543">
    <property type="entry name" value="TAXi_N"/>
    <property type="match status" value="1"/>
</dbReference>
<reference evidence="13 14" key="1">
    <citation type="journal article" date="2021" name="bioRxiv">
        <title>Chromosome-scale and haplotype-resolved genome assembly of a tetraploid potato cultivar.</title>
        <authorList>
            <person name="Sun H."/>
            <person name="Jiao W.-B."/>
            <person name="Krause K."/>
            <person name="Campoy J.A."/>
            <person name="Goel M."/>
            <person name="Folz-Donahue K."/>
            <person name="Kukat C."/>
            <person name="Huettel B."/>
            <person name="Schneeberger K."/>
        </authorList>
    </citation>
    <scope>NUCLEOTIDE SEQUENCE [LARGE SCALE GENOMIC DNA]</scope>
    <source>
        <strain evidence="13">SolTubOtavaFocal</strain>
        <tissue evidence="13">Leaves</tissue>
    </source>
</reference>
<name>A0ABQ7UVQ2_SOLTU</name>
<dbReference type="PROSITE" id="PS51767">
    <property type="entry name" value="PEPTIDASE_A1"/>
    <property type="match status" value="1"/>
</dbReference>
<dbReference type="Pfam" id="PF14541">
    <property type="entry name" value="TAXi_C"/>
    <property type="match status" value="1"/>
</dbReference>
<evidence type="ECO:0000313" key="14">
    <source>
        <dbReference type="Proteomes" id="UP000826656"/>
    </source>
</evidence>
<feature type="domain" description="SWIM-type" evidence="11">
    <location>
        <begin position="863"/>
        <end position="895"/>
    </location>
</feature>
<evidence type="ECO:0000259" key="12">
    <source>
        <dbReference type="PROSITE" id="PS51767"/>
    </source>
</evidence>
<evidence type="ECO:0000256" key="10">
    <source>
        <dbReference type="SAM" id="MobiDB-lite"/>
    </source>
</evidence>
<accession>A0ABQ7UVQ2</accession>
<dbReference type="InterPro" id="IPR032799">
    <property type="entry name" value="TAXi_C"/>
</dbReference>
<keyword evidence="6" id="KW-0378">Hydrolase</keyword>
<dbReference type="CDD" id="cd05476">
    <property type="entry name" value="pepsin_A_like_plant"/>
    <property type="match status" value="1"/>
</dbReference>
<comment type="similarity">
    <text evidence="1">Belongs to the peptidase A1 family.</text>
</comment>
<keyword evidence="2" id="KW-0645">Protease</keyword>
<proteinExistence type="inferred from homology"/>
<dbReference type="InterPro" id="IPR006564">
    <property type="entry name" value="Znf_PMZ"/>
</dbReference>
<evidence type="ECO:0000256" key="3">
    <source>
        <dbReference type="ARBA" id="ARBA00022723"/>
    </source>
</evidence>
<evidence type="ECO:0000313" key="13">
    <source>
        <dbReference type="EMBL" id="KAH0755912.1"/>
    </source>
</evidence>
<keyword evidence="5 9" id="KW-0863">Zinc-finger</keyword>
<feature type="domain" description="Peptidase A1" evidence="12">
    <location>
        <begin position="1"/>
        <end position="328"/>
    </location>
</feature>
<dbReference type="InterPro" id="IPR033121">
    <property type="entry name" value="PEPTIDASE_A1"/>
</dbReference>
<evidence type="ECO:0000256" key="2">
    <source>
        <dbReference type="ARBA" id="ARBA00022670"/>
    </source>
</evidence>
<evidence type="ECO:0000256" key="1">
    <source>
        <dbReference type="ARBA" id="ARBA00007447"/>
    </source>
</evidence>
<dbReference type="InterPro" id="IPR021109">
    <property type="entry name" value="Peptidase_aspartic_dom_sf"/>
</dbReference>
<organism evidence="13 14">
    <name type="scientific">Solanum tuberosum</name>
    <name type="common">Potato</name>
    <dbReference type="NCBI Taxonomy" id="4113"/>
    <lineage>
        <taxon>Eukaryota</taxon>
        <taxon>Viridiplantae</taxon>
        <taxon>Streptophyta</taxon>
        <taxon>Embryophyta</taxon>
        <taxon>Tracheophyta</taxon>
        <taxon>Spermatophyta</taxon>
        <taxon>Magnoliopsida</taxon>
        <taxon>eudicotyledons</taxon>
        <taxon>Gunneridae</taxon>
        <taxon>Pentapetalae</taxon>
        <taxon>asterids</taxon>
        <taxon>lamiids</taxon>
        <taxon>Solanales</taxon>
        <taxon>Solanaceae</taxon>
        <taxon>Solanoideae</taxon>
        <taxon>Solaneae</taxon>
        <taxon>Solanum</taxon>
    </lineage>
</organism>
<feature type="region of interest" description="Disordered" evidence="10">
    <location>
        <begin position="948"/>
        <end position="968"/>
    </location>
</feature>
<evidence type="ECO:0000259" key="11">
    <source>
        <dbReference type="PROSITE" id="PS50966"/>
    </source>
</evidence>
<evidence type="ECO:0000256" key="8">
    <source>
        <dbReference type="ARBA" id="ARBA00023180"/>
    </source>
</evidence>
<dbReference type="EMBL" id="JAIVGD010000018">
    <property type="protein sequence ID" value="KAH0755912.1"/>
    <property type="molecule type" value="Genomic_DNA"/>
</dbReference>
<evidence type="ECO:0000256" key="4">
    <source>
        <dbReference type="ARBA" id="ARBA00022750"/>
    </source>
</evidence>
<evidence type="ECO:0000256" key="6">
    <source>
        <dbReference type="ARBA" id="ARBA00022801"/>
    </source>
</evidence>
<dbReference type="InterPro" id="IPR007527">
    <property type="entry name" value="Znf_SWIM"/>
</dbReference>
<evidence type="ECO:0000256" key="5">
    <source>
        <dbReference type="ARBA" id="ARBA00022771"/>
    </source>
</evidence>
<keyword evidence="7" id="KW-0862">Zinc</keyword>
<sequence>MSSTYQLVKCNVNCTCNNDRKQCIYERQYAEMSSSSGVLGEDIVSFGNQSELAPHRAVFGCENLKTGDLYSQHANGIMGLGRGDLSIVDQLVEKHVISDSFSLCYSGMDFGGGAMVLGGINPPSEMVFTHLDPLRRNLGVITNTLDKSYAFTLVSDGNSPYYNIELKGIHVAGKALNLNPQIFDGKHGTVLDSGTTYVYLPEAAFVVFKSVVMKELHSLREIEGPDPNYKYICFSDAGSDVSQLSKSFPFVDMVFSNGKKLSLTPENYLFRHSKVLGPTALEFSRMGRTQLLFLETLTCVLFAYIAPGIIVRNTLVSYNRENARIGFWKTNCSKLWDTLNVSSSPPHPSLPSGMDNTNSTAHMTPALAPSEPLEYYAPGHLSRFHMLPLVLVMNVPVFTNVILFECFFKILQPRIQQYPVKLGLNQKLLPTDKSFIATDASSAAPDDSSVATEGLPVGYILQYQTTLGKNQKLITTDEPFIATYESSAAPEDSSVATYGLPVEYMLQYQAKLGQNQKFLQTDDEIGHDVEEDQTPTPIVDIGGSSQLKQLNNLQDDETGFYIGMTFKNKEELVTSLHIACLKKKIRLAKYHTCGSEHITSHNPHGIAKVLGKYFKNSFPNGKGPSTRDMTNQLSTELDCKVSYWKIFKGREIAKSLVRGTHEHGYEVLDAYRYMLESANRGSKTALQVDENGKFKYFFVAYVAWIQDFQQLRKVIAIDGTFLKSKYEGVLLSAMAQDAENHIFPIRDMVPKTAEHLESVGFHRWSRAFCPGNRYNIMTSNIVESVNAMFEVEREFPIIALFDEINMRFAKLFHERRMELVNSPNILVPSMEKQISKNINLENKLLAHQIANYKFSINGHGDVATVDLQRRTCTCRVFDLDKIPCPHAMEALRSQYGAHFGNQIYEYSSSYYSVEKYIIAYCEEINSVPLEDSWIVPLEILEREIPPPYVDPSKPGRRRTKRRHGVGESFPTRKNKCSICKNIGHKRTTCPVRNAP</sequence>
<comment type="caution">
    <text evidence="13">The sequence shown here is derived from an EMBL/GenBank/DDBJ whole genome shotgun (WGS) entry which is preliminary data.</text>
</comment>
<keyword evidence="3" id="KW-0479">Metal-binding</keyword>
<dbReference type="InterPro" id="IPR032861">
    <property type="entry name" value="TAXi_N"/>
</dbReference>
<dbReference type="PROSITE" id="PS50966">
    <property type="entry name" value="ZF_SWIM"/>
    <property type="match status" value="1"/>
</dbReference>
<dbReference type="Pfam" id="PF04434">
    <property type="entry name" value="SWIM"/>
    <property type="match status" value="1"/>
</dbReference>
<keyword evidence="14" id="KW-1185">Reference proteome</keyword>
<feature type="compositionally biased region" description="Basic residues" evidence="10">
    <location>
        <begin position="954"/>
        <end position="963"/>
    </location>
</feature>